<evidence type="ECO:0000313" key="10">
    <source>
        <dbReference type="EMBL" id="QSQ07733.1"/>
    </source>
</evidence>
<reference evidence="10" key="1">
    <citation type="submission" date="2020-07" db="EMBL/GenBank/DDBJ databases">
        <title>Koleobacter methoxysyntrophicus gen. nov., sp. nov., a novel anaerobic bacterium isolated from deep subsurface oil field and proposal of Koleobacterales ord. nov. in the phylum Firmicutes.</title>
        <authorList>
            <person name="Sakamoto S."/>
            <person name="Tamaki H."/>
        </authorList>
    </citation>
    <scope>NUCLEOTIDE SEQUENCE</scope>
    <source>
        <strain evidence="10">NRmbB1</strain>
    </source>
</reference>
<gene>
    <name evidence="10" type="primary">queG_1</name>
    <name evidence="10" type="ORF">H0A61_00049</name>
</gene>
<evidence type="ECO:0000256" key="8">
    <source>
        <dbReference type="ARBA" id="ARBA00023014"/>
    </source>
</evidence>
<dbReference type="InterPro" id="IPR017896">
    <property type="entry name" value="4Fe4S_Fe-S-bd"/>
</dbReference>
<feature type="domain" description="4Fe-4S ferredoxin-type" evidence="9">
    <location>
        <begin position="178"/>
        <end position="207"/>
    </location>
</feature>
<keyword evidence="4" id="KW-0479">Metal-binding</keyword>
<evidence type="ECO:0000256" key="2">
    <source>
        <dbReference type="ARBA" id="ARBA00022490"/>
    </source>
</evidence>
<dbReference type="Proteomes" id="UP000662904">
    <property type="component" value="Chromosome"/>
</dbReference>
<keyword evidence="11" id="KW-1185">Reference proteome</keyword>
<dbReference type="PROSITE" id="PS00198">
    <property type="entry name" value="4FE4S_FER_1"/>
    <property type="match status" value="1"/>
</dbReference>
<dbReference type="InterPro" id="IPR004453">
    <property type="entry name" value="QueG"/>
</dbReference>
<dbReference type="KEGG" id="kme:H0A61_00049"/>
<dbReference type="NCBIfam" id="TIGR00276">
    <property type="entry name" value="tRNA epoxyqueuosine(34) reductase QueG"/>
    <property type="match status" value="1"/>
</dbReference>
<evidence type="ECO:0000256" key="4">
    <source>
        <dbReference type="ARBA" id="ARBA00022723"/>
    </source>
</evidence>
<proteinExistence type="predicted"/>
<dbReference type="GO" id="GO:0046872">
    <property type="term" value="F:metal ion binding"/>
    <property type="evidence" value="ECO:0007669"/>
    <property type="project" value="UniProtKB-KW"/>
</dbReference>
<dbReference type="GO" id="GO:0051539">
    <property type="term" value="F:4 iron, 4 sulfur cluster binding"/>
    <property type="evidence" value="ECO:0007669"/>
    <property type="project" value="UniProtKB-KW"/>
</dbReference>
<dbReference type="InterPro" id="IPR013542">
    <property type="entry name" value="QueG_DUF1730"/>
</dbReference>
<keyword evidence="7" id="KW-0408">Iron</keyword>
<dbReference type="PANTHER" id="PTHR30002">
    <property type="entry name" value="EPOXYQUEUOSINE REDUCTASE"/>
    <property type="match status" value="1"/>
</dbReference>
<evidence type="ECO:0000256" key="6">
    <source>
        <dbReference type="ARBA" id="ARBA00023002"/>
    </source>
</evidence>
<dbReference type="SUPFAM" id="SSF54862">
    <property type="entry name" value="4Fe-4S ferredoxins"/>
    <property type="match status" value="1"/>
</dbReference>
<dbReference type="InterPro" id="IPR011989">
    <property type="entry name" value="ARM-like"/>
</dbReference>
<name>A0A8A0RHQ8_9FIRM</name>
<organism evidence="10 11">
    <name type="scientific">Koleobacter methoxysyntrophicus</name>
    <dbReference type="NCBI Taxonomy" id="2751313"/>
    <lineage>
        <taxon>Bacteria</taxon>
        <taxon>Bacillati</taxon>
        <taxon>Bacillota</taxon>
        <taxon>Clostridia</taxon>
        <taxon>Koleobacterales</taxon>
        <taxon>Koleobacteraceae</taxon>
        <taxon>Koleobacter</taxon>
    </lineage>
</organism>
<protein>
    <submittedName>
        <fullName evidence="10">Epoxyqueuosine reductase</fullName>
        <ecNumber evidence="10">1.17.99.6</ecNumber>
    </submittedName>
</protein>
<dbReference type="AlphaFoldDB" id="A0A8A0RHQ8"/>
<sequence length="371" mass="41871">MELKQRIIEFAAKIGIDVIGFTDAKPFFETENVINSRKKEGKLVFENREFIKGCDPQDLLKGARSIISIAVPYPIAPINTEIRHSDGYYYGRISAYSLGPDYHKVLYDMMNHIVQYIEDMLGSKTFNYKTFVDSGALVDKAAAWRSGIGWFGKNTLIYTEGYGSGVFLGEILCNLDIMPDKPLTSKCGNCDLCIKACPTGALESPFILDPFKCISYMTQMSGFIPCEKRDIIGNWIYGCDVCQEVCPFNKRENSGILPVIEGYIDLVKLLKMGNKEFNNYFGKTALCWRGKNIIQRNAVIVMGNTGDKGAVRYLVELLQHPSPLVRGHVPWALRKIGSKEGKTALERALKTEKEERVKDEIVFCMENYNHL</sequence>
<dbReference type="SUPFAM" id="SSF48371">
    <property type="entry name" value="ARM repeat"/>
    <property type="match status" value="1"/>
</dbReference>
<keyword evidence="6 10" id="KW-0560">Oxidoreductase</keyword>
<dbReference type="PROSITE" id="PS51379">
    <property type="entry name" value="4FE4S_FER_2"/>
    <property type="match status" value="1"/>
</dbReference>
<keyword evidence="8" id="KW-0411">Iron-sulfur</keyword>
<evidence type="ECO:0000256" key="1">
    <source>
        <dbReference type="ARBA" id="ARBA00022485"/>
    </source>
</evidence>
<dbReference type="GO" id="GO:0052693">
    <property type="term" value="F:epoxyqueuosine reductase activity"/>
    <property type="evidence" value="ECO:0007669"/>
    <property type="project" value="UniProtKB-EC"/>
</dbReference>
<dbReference type="PANTHER" id="PTHR30002:SF4">
    <property type="entry name" value="EPOXYQUEUOSINE REDUCTASE"/>
    <property type="match status" value="1"/>
</dbReference>
<keyword evidence="2" id="KW-0963">Cytoplasm</keyword>
<dbReference type="RefSeq" id="WP_206707991.1">
    <property type="nucleotide sequence ID" value="NZ_CP059066.1"/>
</dbReference>
<dbReference type="Pfam" id="PF13646">
    <property type="entry name" value="HEAT_2"/>
    <property type="match status" value="1"/>
</dbReference>
<evidence type="ECO:0000259" key="9">
    <source>
        <dbReference type="PROSITE" id="PS51379"/>
    </source>
</evidence>
<dbReference type="InterPro" id="IPR016024">
    <property type="entry name" value="ARM-type_fold"/>
</dbReference>
<dbReference type="EC" id="1.17.99.6" evidence="10"/>
<dbReference type="Pfam" id="PF08331">
    <property type="entry name" value="QueG_DUF1730"/>
    <property type="match status" value="1"/>
</dbReference>
<evidence type="ECO:0000313" key="11">
    <source>
        <dbReference type="Proteomes" id="UP000662904"/>
    </source>
</evidence>
<dbReference type="Pfam" id="PF13484">
    <property type="entry name" value="Fer4_16"/>
    <property type="match status" value="1"/>
</dbReference>
<evidence type="ECO:0000256" key="5">
    <source>
        <dbReference type="ARBA" id="ARBA00022785"/>
    </source>
</evidence>
<dbReference type="GO" id="GO:0008616">
    <property type="term" value="P:tRNA queuosine(34) biosynthetic process"/>
    <property type="evidence" value="ECO:0007669"/>
    <property type="project" value="UniProtKB-KW"/>
</dbReference>
<dbReference type="EMBL" id="CP059066">
    <property type="protein sequence ID" value="QSQ07733.1"/>
    <property type="molecule type" value="Genomic_DNA"/>
</dbReference>
<keyword evidence="3" id="KW-0819">tRNA processing</keyword>
<evidence type="ECO:0000256" key="7">
    <source>
        <dbReference type="ARBA" id="ARBA00023004"/>
    </source>
</evidence>
<evidence type="ECO:0000256" key="3">
    <source>
        <dbReference type="ARBA" id="ARBA00022694"/>
    </source>
</evidence>
<keyword evidence="5" id="KW-0671">Queuosine biosynthesis</keyword>
<dbReference type="Gene3D" id="3.30.70.20">
    <property type="match status" value="1"/>
</dbReference>
<accession>A0A8A0RHQ8</accession>
<dbReference type="InterPro" id="IPR017900">
    <property type="entry name" value="4Fe4S_Fe_S_CS"/>
</dbReference>
<dbReference type="Gene3D" id="1.25.10.10">
    <property type="entry name" value="Leucine-rich Repeat Variant"/>
    <property type="match status" value="1"/>
</dbReference>
<keyword evidence="1" id="KW-0004">4Fe-4S</keyword>